<dbReference type="PANTHER" id="PTHR36129:SF3">
    <property type="match status" value="1"/>
</dbReference>
<keyword evidence="1" id="KW-1133">Transmembrane helix</keyword>
<accession>A0A091MNN2</accession>
<protein>
    <submittedName>
        <fullName evidence="2">Organic solute transporter subunit beta</fullName>
    </submittedName>
</protein>
<dbReference type="InterPro" id="IPR029387">
    <property type="entry name" value="OSTbeta"/>
</dbReference>
<evidence type="ECO:0000313" key="3">
    <source>
        <dbReference type="Proteomes" id="UP000053537"/>
    </source>
</evidence>
<organism evidence="2 3">
    <name type="scientific">Acanthisitta chloris</name>
    <name type="common">rifleman</name>
    <dbReference type="NCBI Taxonomy" id="57068"/>
    <lineage>
        <taxon>Eukaryota</taxon>
        <taxon>Metazoa</taxon>
        <taxon>Chordata</taxon>
        <taxon>Craniata</taxon>
        <taxon>Vertebrata</taxon>
        <taxon>Euteleostomi</taxon>
        <taxon>Archelosauria</taxon>
        <taxon>Archosauria</taxon>
        <taxon>Dinosauria</taxon>
        <taxon>Saurischia</taxon>
        <taxon>Theropoda</taxon>
        <taxon>Coelurosauria</taxon>
        <taxon>Aves</taxon>
        <taxon>Neognathae</taxon>
        <taxon>Neoaves</taxon>
        <taxon>Telluraves</taxon>
        <taxon>Australaves</taxon>
        <taxon>Passeriformes</taxon>
        <taxon>Acanthisittidae</taxon>
        <taxon>Acanthisitta</taxon>
    </lineage>
</organism>
<dbReference type="GO" id="GO:0005886">
    <property type="term" value="C:plasma membrane"/>
    <property type="evidence" value="ECO:0007669"/>
    <property type="project" value="InterPro"/>
</dbReference>
<dbReference type="GO" id="GO:0022857">
    <property type="term" value="F:transmembrane transporter activity"/>
    <property type="evidence" value="ECO:0007669"/>
    <property type="project" value="InterPro"/>
</dbReference>
<evidence type="ECO:0000256" key="1">
    <source>
        <dbReference type="SAM" id="Phobius"/>
    </source>
</evidence>
<dbReference type="Proteomes" id="UP000053537">
    <property type="component" value="Unassembled WGS sequence"/>
</dbReference>
<gene>
    <name evidence="2" type="ORF">N310_07927</name>
</gene>
<reference evidence="2 3" key="1">
    <citation type="submission" date="2014-04" db="EMBL/GenBank/DDBJ databases">
        <title>Genome evolution of avian class.</title>
        <authorList>
            <person name="Zhang G."/>
            <person name="Li C."/>
        </authorList>
    </citation>
    <scope>NUCLEOTIDE SEQUENCE [LARGE SCALE GENOMIC DNA]</scope>
    <source>
        <strain evidence="2">BGI_N310</strain>
    </source>
</reference>
<dbReference type="EMBL" id="KK831315">
    <property type="protein sequence ID" value="KFP76727.1"/>
    <property type="molecule type" value="Genomic_DNA"/>
</dbReference>
<name>A0A091MNN2_9PASS</name>
<proteinExistence type="predicted"/>
<feature type="non-terminal residue" evidence="2">
    <location>
        <position position="1"/>
    </location>
</feature>
<dbReference type="AlphaFoldDB" id="A0A091MNN2"/>
<evidence type="ECO:0000313" key="2">
    <source>
        <dbReference type="EMBL" id="KFP76727.1"/>
    </source>
</evidence>
<feature type="transmembrane region" description="Helical" evidence="1">
    <location>
        <begin position="49"/>
        <end position="71"/>
    </location>
</feature>
<dbReference type="Pfam" id="PF15048">
    <property type="entry name" value="OSTbeta"/>
    <property type="match status" value="1"/>
</dbReference>
<keyword evidence="1" id="KW-0812">Transmembrane</keyword>
<sequence>AEHDGYFPAVLASTHVYEHTTGNTSLVLGMNQEDLDELLWFFREEDPAAWNYSVLALSLASMILGLLLLTVNIVRNRKRKILEDREAVQTVQHAKLDAKQGLMPIQEYSQAELQKQELMPQDQRAGEVVVQWKDGAFTSLYTDMSEETI</sequence>
<dbReference type="PANTHER" id="PTHR36129">
    <property type="entry name" value="ORGANIC SOLUTE TRANSPORTER SUBUNIT BETA-RELATED"/>
    <property type="match status" value="1"/>
</dbReference>
<keyword evidence="1" id="KW-0472">Membrane</keyword>
<dbReference type="GO" id="GO:0015721">
    <property type="term" value="P:bile acid and bile salt transport"/>
    <property type="evidence" value="ECO:0007669"/>
    <property type="project" value="InterPro"/>
</dbReference>
<feature type="non-terminal residue" evidence="2">
    <location>
        <position position="149"/>
    </location>
</feature>
<dbReference type="GO" id="GO:0046982">
    <property type="term" value="F:protein heterodimerization activity"/>
    <property type="evidence" value="ECO:0007669"/>
    <property type="project" value="InterPro"/>
</dbReference>
<keyword evidence="3" id="KW-1185">Reference proteome</keyword>
<dbReference type="InterPro" id="IPR052678">
    <property type="entry name" value="OST-beta_subunit"/>
</dbReference>